<dbReference type="GO" id="GO:0003723">
    <property type="term" value="F:RNA binding"/>
    <property type="evidence" value="ECO:0007669"/>
    <property type="project" value="UniProtKB-KW"/>
</dbReference>
<dbReference type="GO" id="GO:0009982">
    <property type="term" value="F:pseudouridine synthase activity"/>
    <property type="evidence" value="ECO:0007669"/>
    <property type="project" value="InterPro"/>
</dbReference>
<dbReference type="InterPro" id="IPR020103">
    <property type="entry name" value="PsdUridine_synth_cat_dom_sf"/>
</dbReference>
<evidence type="ECO:0000256" key="3">
    <source>
        <dbReference type="ARBA" id="ARBA00023235"/>
    </source>
</evidence>
<dbReference type="Gene3D" id="3.30.2350.10">
    <property type="entry name" value="Pseudouridine synthase"/>
    <property type="match status" value="1"/>
</dbReference>
<dbReference type="AlphaFoldDB" id="A0AAD1G489"/>
<reference evidence="8 9" key="1">
    <citation type="submission" date="2016-08" db="EMBL/GenBank/DDBJ databases">
        <title>Whole genome shotgun sequence of Helicobacter pylori strain ATCC43504.</title>
        <authorList>
            <person name="Mimuro H."/>
            <person name="Ogura Y."/>
            <person name="Katsura K."/>
            <person name="Hayashi T."/>
        </authorList>
    </citation>
    <scope>NUCLEOTIDE SEQUENCE [LARGE SCALE GENOMIC DNA]</scope>
    <source>
        <strain evidence="9">ATCC 43504</strain>
    </source>
</reference>
<dbReference type="Pfam" id="PF00849">
    <property type="entry name" value="PseudoU_synth_2"/>
    <property type="match status" value="1"/>
</dbReference>
<evidence type="ECO:0000256" key="2">
    <source>
        <dbReference type="ARBA" id="ARBA00010876"/>
    </source>
</evidence>
<dbReference type="SUPFAM" id="SSF55120">
    <property type="entry name" value="Pseudouridine synthase"/>
    <property type="match status" value="1"/>
</dbReference>
<evidence type="ECO:0000256" key="5">
    <source>
        <dbReference type="ARBA" id="ARBA00033164"/>
    </source>
</evidence>
<dbReference type="PANTHER" id="PTHR21600:SF44">
    <property type="entry name" value="RIBOSOMAL LARGE SUBUNIT PSEUDOURIDINE SYNTHASE D"/>
    <property type="match status" value="1"/>
</dbReference>
<organism evidence="8 9">
    <name type="scientific">Helicobacter pylori</name>
    <name type="common">Campylobacter pylori</name>
    <dbReference type="NCBI Taxonomy" id="210"/>
    <lineage>
        <taxon>Bacteria</taxon>
        <taxon>Pseudomonadati</taxon>
        <taxon>Campylobacterota</taxon>
        <taxon>Epsilonproteobacteria</taxon>
        <taxon>Campylobacterales</taxon>
        <taxon>Helicobacteraceae</taxon>
        <taxon>Helicobacter</taxon>
    </lineage>
</organism>
<evidence type="ECO:0000256" key="4">
    <source>
        <dbReference type="ARBA" id="ARBA00031870"/>
    </source>
</evidence>
<dbReference type="EMBL" id="AP017632">
    <property type="protein sequence ID" value="BBI23084.1"/>
    <property type="molecule type" value="Genomic_DNA"/>
</dbReference>
<protein>
    <recommendedName>
        <fullName evidence="4">RNA pseudouridylate synthase</fullName>
    </recommendedName>
    <alternativeName>
        <fullName evidence="5">RNA-uridine isomerase</fullName>
    </alternativeName>
</protein>
<dbReference type="GO" id="GO:0140098">
    <property type="term" value="F:catalytic activity, acting on RNA"/>
    <property type="evidence" value="ECO:0007669"/>
    <property type="project" value="UniProtKB-ARBA"/>
</dbReference>
<keyword evidence="3" id="KW-0413">Isomerase</keyword>
<name>A0AAD1G489_HELPX</name>
<evidence type="ECO:0000259" key="7">
    <source>
        <dbReference type="Pfam" id="PF00849"/>
    </source>
</evidence>
<feature type="domain" description="Pseudouridine synthase RsuA/RluA-like" evidence="7">
    <location>
        <begin position="88"/>
        <end position="199"/>
    </location>
</feature>
<evidence type="ECO:0000313" key="8">
    <source>
        <dbReference type="EMBL" id="BBI23084.1"/>
    </source>
</evidence>
<sequence length="244" mass="27727">MNMEKAYKILSVQENVSHKKAKSLIDSGLVSIGGKKLMVARKELPKNTRFSVQKVEKPSVIFEDENILALFKPPFIESYDLISFFKGWVLLHRLDKETSGVILLVKENSEFHLKAKKAFKDRAVKKEYLALAQGIIEEEREINAPILTIKTTKAFSKISKKGQEAVTIITPLKIINKKTLLKVGIKTGRTHQIRVHLKHINHPIIGDTIYGDSQHSAKRLMLHAHKIALLGYEFEAIPPKEFEI</sequence>
<dbReference type="Proteomes" id="UP000289281">
    <property type="component" value="Chromosome"/>
</dbReference>
<evidence type="ECO:0000256" key="1">
    <source>
        <dbReference type="ARBA" id="ARBA00000073"/>
    </source>
</evidence>
<dbReference type="PANTHER" id="PTHR21600">
    <property type="entry name" value="MITOCHONDRIAL RNA PSEUDOURIDINE SYNTHASE"/>
    <property type="match status" value="1"/>
</dbReference>
<gene>
    <name evidence="8" type="primary">rluD</name>
    <name evidence="8" type="ORF">HPATCC43504_01149</name>
</gene>
<evidence type="ECO:0000256" key="6">
    <source>
        <dbReference type="PROSITE-ProRule" id="PRU00182"/>
    </source>
</evidence>
<comment type="catalytic activity">
    <reaction evidence="1">
        <text>a uridine in RNA = a pseudouridine in RNA</text>
        <dbReference type="Rhea" id="RHEA:48348"/>
        <dbReference type="Rhea" id="RHEA-COMP:12068"/>
        <dbReference type="Rhea" id="RHEA-COMP:12069"/>
        <dbReference type="ChEBI" id="CHEBI:65314"/>
        <dbReference type="ChEBI" id="CHEBI:65315"/>
    </reaction>
</comment>
<dbReference type="InterPro" id="IPR050188">
    <property type="entry name" value="RluA_PseudoU_synthase"/>
</dbReference>
<dbReference type="GO" id="GO:0000455">
    <property type="term" value="P:enzyme-directed rRNA pseudouridine synthesis"/>
    <property type="evidence" value="ECO:0007669"/>
    <property type="project" value="TreeGrafter"/>
</dbReference>
<comment type="similarity">
    <text evidence="2">Belongs to the pseudouridine synthase RluA family.</text>
</comment>
<dbReference type="InterPro" id="IPR006145">
    <property type="entry name" value="PsdUridine_synth_RsuA/RluA"/>
</dbReference>
<dbReference type="PROSITE" id="PS01129">
    <property type="entry name" value="PSI_RLU"/>
    <property type="match status" value="1"/>
</dbReference>
<keyword evidence="6" id="KW-0694">RNA-binding</keyword>
<proteinExistence type="inferred from homology"/>
<evidence type="ECO:0000313" key="9">
    <source>
        <dbReference type="Proteomes" id="UP000289281"/>
    </source>
</evidence>
<accession>A0AAD1G489</accession>
<dbReference type="PROSITE" id="PS50889">
    <property type="entry name" value="S4"/>
    <property type="match status" value="1"/>
</dbReference>
<dbReference type="InterPro" id="IPR006224">
    <property type="entry name" value="PsdUridine_synth_RluA-like_CS"/>
</dbReference>
<dbReference type="CDD" id="cd02869">
    <property type="entry name" value="PseudoU_synth_RluA_like"/>
    <property type="match status" value="1"/>
</dbReference>